<evidence type="ECO:0000256" key="3">
    <source>
        <dbReference type="ARBA" id="ARBA00006420"/>
    </source>
</evidence>
<dbReference type="SUPFAM" id="SSF117916">
    <property type="entry name" value="Fe-S cluster assembly (FSCA) domain-like"/>
    <property type="match status" value="1"/>
</dbReference>
<evidence type="ECO:0000256" key="6">
    <source>
        <dbReference type="ARBA" id="ARBA00022946"/>
    </source>
</evidence>
<dbReference type="SMART" id="SM00932">
    <property type="entry name" value="Nfu_N"/>
    <property type="match status" value="1"/>
</dbReference>
<feature type="domain" description="Scaffold protein Nfu/NifU N-terminal" evidence="10">
    <location>
        <begin position="45"/>
        <end position="133"/>
    </location>
</feature>
<dbReference type="FunFam" id="3.30.300.130:FF:000001">
    <property type="entry name" value="NFU1 iron-sulfur cluster scaffold"/>
    <property type="match status" value="1"/>
</dbReference>
<evidence type="ECO:0000313" key="12">
    <source>
        <dbReference type="Proteomes" id="UP000325440"/>
    </source>
</evidence>
<dbReference type="FunFam" id="3.30.1370.70:FF:000002">
    <property type="entry name" value="NFU1 iron-sulfur cluster scaffold homolog, mitochondrial"/>
    <property type="match status" value="1"/>
</dbReference>
<evidence type="ECO:0000256" key="9">
    <source>
        <dbReference type="ARBA" id="ARBA00023128"/>
    </source>
</evidence>
<keyword evidence="5" id="KW-0479">Metal-binding</keyword>
<keyword evidence="7" id="KW-0408">Iron</keyword>
<dbReference type="GO" id="GO:0005506">
    <property type="term" value="F:iron ion binding"/>
    <property type="evidence" value="ECO:0007669"/>
    <property type="project" value="InterPro"/>
</dbReference>
<evidence type="ECO:0000259" key="10">
    <source>
        <dbReference type="SMART" id="SM00932"/>
    </source>
</evidence>
<evidence type="ECO:0000313" key="11">
    <source>
        <dbReference type="EMBL" id="VVC41191.1"/>
    </source>
</evidence>
<dbReference type="EMBL" id="CABPRJ010001914">
    <property type="protein sequence ID" value="VVC41191.1"/>
    <property type="molecule type" value="Genomic_DNA"/>
</dbReference>
<dbReference type="GO" id="GO:0051536">
    <property type="term" value="F:iron-sulfur cluster binding"/>
    <property type="evidence" value="ECO:0007669"/>
    <property type="project" value="UniProtKB-KW"/>
</dbReference>
<dbReference type="InterPro" id="IPR034904">
    <property type="entry name" value="FSCA_dom_sf"/>
</dbReference>
<dbReference type="PIRSF" id="PIRSF036773">
    <property type="entry name" value="HIRIP5"/>
    <property type="match status" value="1"/>
</dbReference>
<dbReference type="GO" id="GO:0005739">
    <property type="term" value="C:mitochondrion"/>
    <property type="evidence" value="ECO:0007669"/>
    <property type="project" value="UniProtKB-SubCell"/>
</dbReference>
<keyword evidence="8" id="KW-0411">Iron-sulfur</keyword>
<sequence>MKRFKHLINIVPMLLKSQKPIATSCKIIPMIKQKCLFMSIRNMFIQTQDTPNPNSVKFLPGVQVLEKGHTMDFPNSAAAYCSPLAKVLFRIEGVKSVFFGSDYITLTKIDSDIEWMVLKPEIYATIMDFFASGLPIITDVKPTSDTQIHDDDDETVKMIKELLDSRIRPTVQEDGGDILFIGYDSGIVKLKLQGSCTSCPSSVVTLKNGVKNMLQFYIPEIIAVEQVEDEIEIRTKAEFEKFEEKLLGNEKNKEKEKFE</sequence>
<dbReference type="InterPro" id="IPR014824">
    <property type="entry name" value="Nfu/NifU_N"/>
</dbReference>
<proteinExistence type="inferred from homology"/>
<dbReference type="PANTHER" id="PTHR11178:SF1">
    <property type="entry name" value="NFU1 IRON-SULFUR CLUSTER SCAFFOLD HOMOLOG, MITOCHONDRIAL"/>
    <property type="match status" value="1"/>
</dbReference>
<organism evidence="11 12">
    <name type="scientific">Cinara cedri</name>
    <dbReference type="NCBI Taxonomy" id="506608"/>
    <lineage>
        <taxon>Eukaryota</taxon>
        <taxon>Metazoa</taxon>
        <taxon>Ecdysozoa</taxon>
        <taxon>Arthropoda</taxon>
        <taxon>Hexapoda</taxon>
        <taxon>Insecta</taxon>
        <taxon>Pterygota</taxon>
        <taxon>Neoptera</taxon>
        <taxon>Paraneoptera</taxon>
        <taxon>Hemiptera</taxon>
        <taxon>Sternorrhyncha</taxon>
        <taxon>Aphidomorpha</taxon>
        <taxon>Aphidoidea</taxon>
        <taxon>Aphididae</taxon>
        <taxon>Lachninae</taxon>
        <taxon>Cinara</taxon>
    </lineage>
</organism>
<evidence type="ECO:0000256" key="4">
    <source>
        <dbReference type="ARBA" id="ARBA00018782"/>
    </source>
</evidence>
<evidence type="ECO:0000256" key="5">
    <source>
        <dbReference type="ARBA" id="ARBA00022723"/>
    </source>
</evidence>
<comment type="similarity">
    <text evidence="3">Belongs to the NifU family.</text>
</comment>
<evidence type="ECO:0000256" key="2">
    <source>
        <dbReference type="ARBA" id="ARBA00004173"/>
    </source>
</evidence>
<keyword evidence="12" id="KW-1185">Reference proteome</keyword>
<reference evidence="11 12" key="1">
    <citation type="submission" date="2019-08" db="EMBL/GenBank/DDBJ databases">
        <authorList>
            <person name="Alioto T."/>
            <person name="Alioto T."/>
            <person name="Gomez Garrido J."/>
        </authorList>
    </citation>
    <scope>NUCLEOTIDE SEQUENCE [LARGE SCALE GENOMIC DNA]</scope>
</reference>
<protein>
    <recommendedName>
        <fullName evidence="4">NFU1 iron-sulfur cluster scaffold homolog, mitochondrial</fullName>
    </recommendedName>
</protein>
<gene>
    <name evidence="11" type="ORF">CINCED_3A019712</name>
</gene>
<dbReference type="InterPro" id="IPR036498">
    <property type="entry name" value="Nfu/NifU_N_sf"/>
</dbReference>
<dbReference type="OrthoDB" id="565552at2759"/>
<dbReference type="SUPFAM" id="SSF110836">
    <property type="entry name" value="Hypothetical protein SAV1430"/>
    <property type="match status" value="1"/>
</dbReference>
<keyword evidence="6" id="KW-0809">Transit peptide</keyword>
<dbReference type="PANTHER" id="PTHR11178">
    <property type="entry name" value="IRON-SULFUR CLUSTER SCAFFOLD PROTEIN NFU-RELATED"/>
    <property type="match status" value="1"/>
</dbReference>
<dbReference type="InterPro" id="IPR035433">
    <property type="entry name" value="NFU1-like"/>
</dbReference>
<dbReference type="InterPro" id="IPR001075">
    <property type="entry name" value="NIF_FeS_clus_asmbl_NifU_C"/>
</dbReference>
<dbReference type="Proteomes" id="UP000325440">
    <property type="component" value="Unassembled WGS sequence"/>
</dbReference>
<evidence type="ECO:0000256" key="1">
    <source>
        <dbReference type="ARBA" id="ARBA00002175"/>
    </source>
</evidence>
<comment type="function">
    <text evidence="1">Molecular scaffold for [Fe-S] cluster assembly of mitochondrial iron-sulfur proteins.</text>
</comment>
<dbReference type="Pfam" id="PF01106">
    <property type="entry name" value="NifU"/>
    <property type="match status" value="1"/>
</dbReference>
<comment type="subcellular location">
    <subcellularLocation>
        <location evidence="2">Mitochondrion</location>
    </subcellularLocation>
</comment>
<evidence type="ECO:0000256" key="7">
    <source>
        <dbReference type="ARBA" id="ARBA00023004"/>
    </source>
</evidence>
<dbReference type="Gene3D" id="3.30.300.130">
    <property type="entry name" value="Fe-S cluster assembly (FSCA)"/>
    <property type="match status" value="1"/>
</dbReference>
<accession>A0A5E4NBV6</accession>
<dbReference type="GO" id="GO:0016226">
    <property type="term" value="P:iron-sulfur cluster assembly"/>
    <property type="evidence" value="ECO:0007669"/>
    <property type="project" value="InterPro"/>
</dbReference>
<name>A0A5E4NBV6_9HEMI</name>
<evidence type="ECO:0000256" key="8">
    <source>
        <dbReference type="ARBA" id="ARBA00023014"/>
    </source>
</evidence>
<dbReference type="AlphaFoldDB" id="A0A5E4NBV6"/>
<dbReference type="Gene3D" id="3.30.1370.70">
    <property type="entry name" value="Scaffold protein Nfu/NifU, N-terminal domain"/>
    <property type="match status" value="1"/>
</dbReference>
<dbReference type="Pfam" id="PF08712">
    <property type="entry name" value="Nfu_N"/>
    <property type="match status" value="1"/>
</dbReference>
<keyword evidence="9" id="KW-0496">Mitochondrion</keyword>